<accession>A0A318E578</accession>
<evidence type="ECO:0000256" key="10">
    <source>
        <dbReference type="ARBA" id="ARBA00023163"/>
    </source>
</evidence>
<dbReference type="InterPro" id="IPR037406">
    <property type="entry name" value="MetR_PBP2"/>
</dbReference>
<evidence type="ECO:0000256" key="7">
    <source>
        <dbReference type="ARBA" id="ARBA00023015"/>
    </source>
</evidence>
<keyword evidence="5" id="KW-0678">Repressor</keyword>
<evidence type="ECO:0000256" key="1">
    <source>
        <dbReference type="ARBA" id="ARBA00004496"/>
    </source>
</evidence>
<dbReference type="Gene3D" id="3.40.190.10">
    <property type="entry name" value="Periplasmic binding protein-like II"/>
    <property type="match status" value="2"/>
</dbReference>
<organism evidence="13 14">
    <name type="scientific">Sinimarinibacterium flocculans</name>
    <dbReference type="NCBI Taxonomy" id="985250"/>
    <lineage>
        <taxon>Bacteria</taxon>
        <taxon>Pseudomonadati</taxon>
        <taxon>Pseudomonadota</taxon>
        <taxon>Gammaproteobacteria</taxon>
        <taxon>Nevskiales</taxon>
        <taxon>Nevskiaceae</taxon>
        <taxon>Sinimarinibacterium</taxon>
    </lineage>
</organism>
<feature type="domain" description="HTH lysR-type" evidence="12">
    <location>
        <begin position="5"/>
        <end position="62"/>
    </location>
</feature>
<dbReference type="Proteomes" id="UP000248330">
    <property type="component" value="Unassembled WGS sequence"/>
</dbReference>
<dbReference type="AlphaFoldDB" id="A0A318E578"/>
<dbReference type="SUPFAM" id="SSF46785">
    <property type="entry name" value="Winged helix' DNA-binding domain"/>
    <property type="match status" value="1"/>
</dbReference>
<comment type="caution">
    <text evidence="13">The sequence shown here is derived from an EMBL/GenBank/DDBJ whole genome shotgun (WGS) entry which is preliminary data.</text>
</comment>
<dbReference type="RefSeq" id="WP_110266270.1">
    <property type="nucleotide sequence ID" value="NZ_CAKZQT010000018.1"/>
</dbReference>
<keyword evidence="7" id="KW-0805">Transcription regulation</keyword>
<evidence type="ECO:0000313" key="13">
    <source>
        <dbReference type="EMBL" id="PXV65228.1"/>
    </source>
</evidence>
<keyword evidence="6" id="KW-0028">Amino-acid biosynthesis</keyword>
<keyword evidence="14" id="KW-1185">Reference proteome</keyword>
<dbReference type="Pfam" id="PF00126">
    <property type="entry name" value="HTH_1"/>
    <property type="match status" value="1"/>
</dbReference>
<dbReference type="Pfam" id="PF03466">
    <property type="entry name" value="LysR_substrate"/>
    <property type="match status" value="1"/>
</dbReference>
<dbReference type="InterPro" id="IPR036388">
    <property type="entry name" value="WH-like_DNA-bd_sf"/>
</dbReference>
<evidence type="ECO:0000256" key="8">
    <source>
        <dbReference type="ARBA" id="ARBA00023125"/>
    </source>
</evidence>
<gene>
    <name evidence="13" type="ORF">C8D93_11046</name>
</gene>
<dbReference type="PANTHER" id="PTHR30126">
    <property type="entry name" value="HTH-TYPE TRANSCRIPTIONAL REGULATOR"/>
    <property type="match status" value="1"/>
</dbReference>
<dbReference type="GO" id="GO:0000976">
    <property type="term" value="F:transcription cis-regulatory region binding"/>
    <property type="evidence" value="ECO:0007669"/>
    <property type="project" value="TreeGrafter"/>
</dbReference>
<keyword evidence="10" id="KW-0804">Transcription</keyword>
<evidence type="ECO:0000256" key="2">
    <source>
        <dbReference type="ARBA" id="ARBA00009437"/>
    </source>
</evidence>
<evidence type="ECO:0000256" key="3">
    <source>
        <dbReference type="ARBA" id="ARBA00019365"/>
    </source>
</evidence>
<dbReference type="InterPro" id="IPR036390">
    <property type="entry name" value="WH_DNA-bd_sf"/>
</dbReference>
<evidence type="ECO:0000256" key="9">
    <source>
        <dbReference type="ARBA" id="ARBA00023159"/>
    </source>
</evidence>
<dbReference type="SUPFAM" id="SSF53850">
    <property type="entry name" value="Periplasmic binding protein-like II"/>
    <property type="match status" value="1"/>
</dbReference>
<comment type="subcellular location">
    <subcellularLocation>
        <location evidence="1">Cytoplasm</location>
    </subcellularLocation>
</comment>
<dbReference type="GO" id="GO:0003700">
    <property type="term" value="F:DNA-binding transcription factor activity"/>
    <property type="evidence" value="ECO:0007669"/>
    <property type="project" value="InterPro"/>
</dbReference>
<evidence type="ECO:0000256" key="5">
    <source>
        <dbReference type="ARBA" id="ARBA00022491"/>
    </source>
</evidence>
<dbReference type="PRINTS" id="PR00039">
    <property type="entry name" value="HTHLYSR"/>
</dbReference>
<dbReference type="CDD" id="cd08441">
    <property type="entry name" value="PBP2_MetR"/>
    <property type="match status" value="1"/>
</dbReference>
<dbReference type="GO" id="GO:0009086">
    <property type="term" value="P:methionine biosynthetic process"/>
    <property type="evidence" value="ECO:0007669"/>
    <property type="project" value="UniProtKB-KW"/>
</dbReference>
<dbReference type="InterPro" id="IPR005119">
    <property type="entry name" value="LysR_subst-bd"/>
</dbReference>
<evidence type="ECO:0000256" key="6">
    <source>
        <dbReference type="ARBA" id="ARBA00022605"/>
    </source>
</evidence>
<dbReference type="PROSITE" id="PS50931">
    <property type="entry name" value="HTH_LYSR"/>
    <property type="match status" value="1"/>
</dbReference>
<dbReference type="EMBL" id="QICN01000010">
    <property type="protein sequence ID" value="PXV65228.1"/>
    <property type="molecule type" value="Genomic_DNA"/>
</dbReference>
<evidence type="ECO:0000256" key="4">
    <source>
        <dbReference type="ARBA" id="ARBA00022490"/>
    </source>
</evidence>
<evidence type="ECO:0000259" key="12">
    <source>
        <dbReference type="PROSITE" id="PS50931"/>
    </source>
</evidence>
<dbReference type="PANTHER" id="PTHR30126:SF25">
    <property type="entry name" value="HTH-TYPE TRANSCRIPTIONAL REGULATOR METR"/>
    <property type="match status" value="1"/>
</dbReference>
<dbReference type="InterPro" id="IPR000847">
    <property type="entry name" value="LysR_HTH_N"/>
</dbReference>
<sequence length="308" mass="34564">MASMLELRHLRTLLALRDTGSLSKSAERLHLTQSALSHQLRMLETQYDTPLVERDARPLRFTAAGRRLMELAQAVLPQVEDAERRVAQLVQGDVGQLRVAVECHTCFDWLMPAMDAFRERWPDVEMDLVSGFQSDALSLLDRGEADLVIVHDRPPSRSAATFLPLFRYESVALMSPKHPLARREWLRAKDFAEPVLITYPVPDAMLDVFRHVLEPAGIAPRKRTSELTVAILQLVASNRGIAALPRWSVQPYLERGYIAARGIGRKGLWCELHAATSPSLASAAYLQEFVRLIREISLQSLQGTAALN</sequence>
<protein>
    <recommendedName>
        <fullName evidence="3">HTH-type transcriptional regulator MetR</fullName>
    </recommendedName>
</protein>
<keyword evidence="11" id="KW-0486">Methionine biosynthesis</keyword>
<keyword evidence="8" id="KW-0238">DNA-binding</keyword>
<dbReference type="OrthoDB" id="155872at2"/>
<proteinExistence type="inferred from homology"/>
<comment type="similarity">
    <text evidence="2">Belongs to the LysR transcriptional regulatory family.</text>
</comment>
<reference evidence="13 14" key="1">
    <citation type="submission" date="2018-04" db="EMBL/GenBank/DDBJ databases">
        <title>Genomic Encyclopedia of Type Strains, Phase IV (KMG-IV): sequencing the most valuable type-strain genomes for metagenomic binning, comparative biology and taxonomic classification.</title>
        <authorList>
            <person name="Goeker M."/>
        </authorList>
    </citation>
    <scope>NUCLEOTIDE SEQUENCE [LARGE SCALE GENOMIC DNA]</scope>
    <source>
        <strain evidence="13 14">DSM 104150</strain>
    </source>
</reference>
<evidence type="ECO:0000256" key="11">
    <source>
        <dbReference type="ARBA" id="ARBA00023167"/>
    </source>
</evidence>
<evidence type="ECO:0000313" key="14">
    <source>
        <dbReference type="Proteomes" id="UP000248330"/>
    </source>
</evidence>
<dbReference type="GO" id="GO:0005737">
    <property type="term" value="C:cytoplasm"/>
    <property type="evidence" value="ECO:0007669"/>
    <property type="project" value="UniProtKB-SubCell"/>
</dbReference>
<keyword evidence="9" id="KW-0010">Activator</keyword>
<dbReference type="Gene3D" id="1.10.10.10">
    <property type="entry name" value="Winged helix-like DNA-binding domain superfamily/Winged helix DNA-binding domain"/>
    <property type="match status" value="1"/>
</dbReference>
<name>A0A318E578_9GAMM</name>
<keyword evidence="4" id="KW-0963">Cytoplasm</keyword>